<dbReference type="PANTHER" id="PTHR24235:SF12">
    <property type="entry name" value="G-PROTEIN COUPLED RECEPTORS FAMILY 1 PROFILE DOMAIN-CONTAINING PROTEIN"/>
    <property type="match status" value="1"/>
</dbReference>
<evidence type="ECO:0000256" key="3">
    <source>
        <dbReference type="ARBA" id="ARBA00022692"/>
    </source>
</evidence>
<dbReference type="OMA" id="ELFHERW"/>
<name>A0A553NYT7_TIGCA</name>
<organism evidence="13 14">
    <name type="scientific">Tigriopus californicus</name>
    <name type="common">Marine copepod</name>
    <dbReference type="NCBI Taxonomy" id="6832"/>
    <lineage>
        <taxon>Eukaryota</taxon>
        <taxon>Metazoa</taxon>
        <taxon>Ecdysozoa</taxon>
        <taxon>Arthropoda</taxon>
        <taxon>Crustacea</taxon>
        <taxon>Multicrustacea</taxon>
        <taxon>Hexanauplia</taxon>
        <taxon>Copepoda</taxon>
        <taxon>Harpacticoida</taxon>
        <taxon>Harpacticidae</taxon>
        <taxon>Tigriopus</taxon>
    </lineage>
</organism>
<evidence type="ECO:0000256" key="6">
    <source>
        <dbReference type="ARBA" id="ARBA00023136"/>
    </source>
</evidence>
<feature type="transmembrane region" description="Helical" evidence="11">
    <location>
        <begin position="310"/>
        <end position="329"/>
    </location>
</feature>
<evidence type="ECO:0000256" key="1">
    <source>
        <dbReference type="ARBA" id="ARBA00004141"/>
    </source>
</evidence>
<protein>
    <recommendedName>
        <fullName evidence="12">G-protein coupled receptors family 1 profile domain-containing protein</fullName>
    </recommendedName>
</protein>
<evidence type="ECO:0000313" key="13">
    <source>
        <dbReference type="EMBL" id="TRY70599.1"/>
    </source>
</evidence>
<dbReference type="InterPro" id="IPR000611">
    <property type="entry name" value="NPY_rcpt"/>
</dbReference>
<evidence type="ECO:0000256" key="5">
    <source>
        <dbReference type="ARBA" id="ARBA00023040"/>
    </source>
</evidence>
<dbReference type="SMART" id="SM01381">
    <property type="entry name" value="7TM_GPCR_Srsx"/>
    <property type="match status" value="1"/>
</dbReference>
<evidence type="ECO:0000256" key="10">
    <source>
        <dbReference type="SAM" id="MobiDB-lite"/>
    </source>
</evidence>
<dbReference type="Proteomes" id="UP000318571">
    <property type="component" value="Chromosome 9"/>
</dbReference>
<keyword evidence="4 11" id="KW-1133">Transmembrane helix</keyword>
<feature type="region of interest" description="Disordered" evidence="10">
    <location>
        <begin position="468"/>
        <end position="501"/>
    </location>
</feature>
<feature type="region of interest" description="Disordered" evidence="10">
    <location>
        <begin position="397"/>
        <end position="416"/>
    </location>
</feature>
<dbReference type="PRINTS" id="PR00237">
    <property type="entry name" value="GPCRRHODOPSN"/>
</dbReference>
<feature type="transmembrane region" description="Helical" evidence="11">
    <location>
        <begin position="88"/>
        <end position="115"/>
    </location>
</feature>
<dbReference type="PROSITE" id="PS00237">
    <property type="entry name" value="G_PROTEIN_RECEP_F1_1"/>
    <property type="match status" value="1"/>
</dbReference>
<feature type="compositionally biased region" description="Low complexity" evidence="10">
    <location>
        <begin position="491"/>
        <end position="501"/>
    </location>
</feature>
<feature type="compositionally biased region" description="Pro residues" evidence="10">
    <location>
        <begin position="471"/>
        <end position="480"/>
    </location>
</feature>
<keyword evidence="6 11" id="KW-0472">Membrane</keyword>
<evidence type="ECO:0000256" key="8">
    <source>
        <dbReference type="ARBA" id="ARBA00023224"/>
    </source>
</evidence>
<comment type="subcellular location">
    <subcellularLocation>
        <location evidence="1">Membrane</location>
        <topology evidence="1">Multi-pass membrane protein</topology>
    </subcellularLocation>
</comment>
<reference evidence="13 14" key="1">
    <citation type="journal article" date="2018" name="Nat. Ecol. Evol.">
        <title>Genomic signatures of mitonuclear coevolution across populations of Tigriopus californicus.</title>
        <authorList>
            <person name="Barreto F.S."/>
            <person name="Watson E.T."/>
            <person name="Lima T.G."/>
            <person name="Willett C.S."/>
            <person name="Edmands S."/>
            <person name="Li W."/>
            <person name="Burton R.S."/>
        </authorList>
    </citation>
    <scope>NUCLEOTIDE SEQUENCE [LARGE SCALE GENOMIC DNA]</scope>
    <source>
        <strain evidence="13 14">San Diego</strain>
    </source>
</reference>
<comment type="caution">
    <text evidence="13">The sequence shown here is derived from an EMBL/GenBank/DDBJ whole genome shotgun (WGS) entry which is preliminary data.</text>
</comment>
<evidence type="ECO:0000256" key="9">
    <source>
        <dbReference type="RuleBase" id="RU000688"/>
    </source>
</evidence>
<dbReference type="STRING" id="6832.A0A553NYT7"/>
<sequence>MTEIDDFLDDLEHVHILSGLPGEDETQVDPQFWNLEDHWQEWDYIWPLLNDQENATEELSALDLDLDLQTFLENFRHKIHGHNPENTLAFYLISVAYIVVILFGVSGNILVIVAVMSKSAMRNTHNFLIATLAISDLFLCCVSLPITLWELFHERWPFGPDTLVLCQAIVCAQVIPVFMSSMAIGGIAWDRYRSVVQNKISPFSGTSTILLCFGMAVLSLVLSGPLLFTATLEPLVNFEVDLEVSDILICRQSWSSTARVAYRTGTCLFQFIIPIGFVIYTNSCVVLRLSHRPPSQHPDLNERRRRTNQIIVGVTLVFFLSWLPLNLFRLLAEFGPLWIHPLVGGREELIFGMLNLLGATNACVNPILYGYFNENFRNEYRDIYKAMPWHRRRLSSPSPHPILSTRDRPGNDPLGEVVVVHGSDQQRSDTPASASSLSTTPSPYSTYPKLSHSEDLVSSQVGFQFHSNALVPPPIHPPPCARKSSYGGDQSATTAPSPTTTTTLSWCDKDECVQSYASMSNFGSQSPPATSSSLSSSSFTSASSSTIMWIPKGCDRRKSSSSAFIKVHPCSSSSTSLSKGVVDWSGSRRIKGDTNQIFVGEKTKQTGAKNSPRIQIERDLKSNIFVLFFLQQNVDETSV</sequence>
<evidence type="ECO:0000256" key="2">
    <source>
        <dbReference type="ARBA" id="ARBA00010663"/>
    </source>
</evidence>
<feature type="region of interest" description="Disordered" evidence="10">
    <location>
        <begin position="422"/>
        <end position="451"/>
    </location>
</feature>
<dbReference type="GO" id="GO:0016020">
    <property type="term" value="C:membrane"/>
    <property type="evidence" value="ECO:0007669"/>
    <property type="project" value="UniProtKB-SubCell"/>
</dbReference>
<accession>A0A553NYT7</accession>
<feature type="compositionally biased region" description="Low complexity" evidence="10">
    <location>
        <begin position="430"/>
        <end position="450"/>
    </location>
</feature>
<dbReference type="AlphaFoldDB" id="A0A553NYT7"/>
<feature type="domain" description="G-protein coupled receptors family 1 profile" evidence="12">
    <location>
        <begin position="107"/>
        <end position="369"/>
    </location>
</feature>
<keyword evidence="3 9" id="KW-0812">Transmembrane</keyword>
<proteinExistence type="inferred from homology"/>
<dbReference type="PRINTS" id="PR01012">
    <property type="entry name" value="NRPEPTIDEYR"/>
</dbReference>
<evidence type="ECO:0000313" key="14">
    <source>
        <dbReference type="Proteomes" id="UP000318571"/>
    </source>
</evidence>
<evidence type="ECO:0000256" key="4">
    <source>
        <dbReference type="ARBA" id="ARBA00022989"/>
    </source>
</evidence>
<dbReference type="PROSITE" id="PS50262">
    <property type="entry name" value="G_PROTEIN_RECEP_F1_2"/>
    <property type="match status" value="1"/>
</dbReference>
<evidence type="ECO:0000256" key="11">
    <source>
        <dbReference type="SAM" id="Phobius"/>
    </source>
</evidence>
<feature type="transmembrane region" description="Helical" evidence="11">
    <location>
        <begin position="167"/>
        <end position="189"/>
    </location>
</feature>
<dbReference type="Gene3D" id="1.20.1070.10">
    <property type="entry name" value="Rhodopsin 7-helix transmembrane proteins"/>
    <property type="match status" value="1"/>
</dbReference>
<evidence type="ECO:0000256" key="7">
    <source>
        <dbReference type="ARBA" id="ARBA00023170"/>
    </source>
</evidence>
<keyword evidence="5 9" id="KW-0297">G-protein coupled receptor</keyword>
<feature type="transmembrane region" description="Helical" evidence="11">
    <location>
        <begin position="349"/>
        <end position="372"/>
    </location>
</feature>
<dbReference type="PANTHER" id="PTHR24235">
    <property type="entry name" value="NEUROPEPTIDE Y RECEPTOR"/>
    <property type="match status" value="1"/>
</dbReference>
<dbReference type="InterPro" id="IPR017452">
    <property type="entry name" value="GPCR_Rhodpsn_7TM"/>
</dbReference>
<dbReference type="Pfam" id="PF00001">
    <property type="entry name" value="7tm_1"/>
    <property type="match status" value="1"/>
</dbReference>
<dbReference type="SUPFAM" id="SSF81321">
    <property type="entry name" value="Family A G protein-coupled receptor-like"/>
    <property type="match status" value="1"/>
</dbReference>
<gene>
    <name evidence="13" type="ORF">TCAL_11545</name>
</gene>
<dbReference type="GO" id="GO:0004983">
    <property type="term" value="F:neuropeptide Y receptor activity"/>
    <property type="evidence" value="ECO:0007669"/>
    <property type="project" value="InterPro"/>
</dbReference>
<dbReference type="EMBL" id="VCGU01000009">
    <property type="protein sequence ID" value="TRY70599.1"/>
    <property type="molecule type" value="Genomic_DNA"/>
</dbReference>
<dbReference type="InterPro" id="IPR000276">
    <property type="entry name" value="GPCR_Rhodpsn"/>
</dbReference>
<evidence type="ECO:0000259" key="12">
    <source>
        <dbReference type="PROSITE" id="PS50262"/>
    </source>
</evidence>
<keyword evidence="7 9" id="KW-0675">Receptor</keyword>
<keyword evidence="8 9" id="KW-0807">Transducer</keyword>
<feature type="transmembrane region" description="Helical" evidence="11">
    <location>
        <begin position="209"/>
        <end position="228"/>
    </location>
</feature>
<feature type="transmembrane region" description="Helical" evidence="11">
    <location>
        <begin position="127"/>
        <end position="147"/>
    </location>
</feature>
<keyword evidence="14" id="KW-1185">Reference proteome</keyword>
<comment type="similarity">
    <text evidence="2 9">Belongs to the G-protein coupled receptor 1 family.</text>
</comment>
<feature type="transmembrane region" description="Helical" evidence="11">
    <location>
        <begin position="268"/>
        <end position="289"/>
    </location>
</feature>